<feature type="region of interest" description="Disordered" evidence="1">
    <location>
        <begin position="185"/>
        <end position="216"/>
    </location>
</feature>
<dbReference type="OrthoDB" id="537968at2759"/>
<dbReference type="OMA" id="FARICST"/>
<accession>A0A388K0D9</accession>
<comment type="caution">
    <text evidence="2">The sequence shown here is derived from an EMBL/GenBank/DDBJ whole genome shotgun (WGS) entry which is preliminary data.</text>
</comment>
<reference evidence="2 3" key="1">
    <citation type="journal article" date="2018" name="Cell">
        <title>The Chara Genome: Secondary Complexity and Implications for Plant Terrestrialization.</title>
        <authorList>
            <person name="Nishiyama T."/>
            <person name="Sakayama H."/>
            <person name="Vries J.D."/>
            <person name="Buschmann H."/>
            <person name="Saint-Marcoux D."/>
            <person name="Ullrich K.K."/>
            <person name="Haas F.B."/>
            <person name="Vanderstraeten L."/>
            <person name="Becker D."/>
            <person name="Lang D."/>
            <person name="Vosolsobe S."/>
            <person name="Rombauts S."/>
            <person name="Wilhelmsson P.K.I."/>
            <person name="Janitza P."/>
            <person name="Kern R."/>
            <person name="Heyl A."/>
            <person name="Rumpler F."/>
            <person name="Villalobos L.I.A.C."/>
            <person name="Clay J.M."/>
            <person name="Skokan R."/>
            <person name="Toyoda A."/>
            <person name="Suzuki Y."/>
            <person name="Kagoshima H."/>
            <person name="Schijlen E."/>
            <person name="Tajeshwar N."/>
            <person name="Catarino B."/>
            <person name="Hetherington A.J."/>
            <person name="Saltykova A."/>
            <person name="Bonnot C."/>
            <person name="Breuninger H."/>
            <person name="Symeonidi A."/>
            <person name="Radhakrishnan G.V."/>
            <person name="Van Nieuwerburgh F."/>
            <person name="Deforce D."/>
            <person name="Chang C."/>
            <person name="Karol K.G."/>
            <person name="Hedrich R."/>
            <person name="Ulvskov P."/>
            <person name="Glockner G."/>
            <person name="Delwiche C.F."/>
            <person name="Petrasek J."/>
            <person name="Van de Peer Y."/>
            <person name="Friml J."/>
            <person name="Beilby M."/>
            <person name="Dolan L."/>
            <person name="Kohara Y."/>
            <person name="Sugano S."/>
            <person name="Fujiyama A."/>
            <person name="Delaux P.-M."/>
            <person name="Quint M."/>
            <person name="TheiBen G."/>
            <person name="Hagemann M."/>
            <person name="Harholt J."/>
            <person name="Dunand C."/>
            <person name="Zachgo S."/>
            <person name="Langdale J."/>
            <person name="Maumus F."/>
            <person name="Straeten D.V.D."/>
            <person name="Gould S.B."/>
            <person name="Rensing S.A."/>
        </authorList>
    </citation>
    <scope>NUCLEOTIDE SEQUENCE [LARGE SCALE GENOMIC DNA]</scope>
    <source>
        <strain evidence="2 3">S276</strain>
    </source>
</reference>
<evidence type="ECO:0000256" key="1">
    <source>
        <dbReference type="SAM" id="MobiDB-lite"/>
    </source>
</evidence>
<dbReference type="PANTHER" id="PTHR47679:SF1">
    <property type="entry name" value="PROTEIN TORNADO 1"/>
    <property type="match status" value="1"/>
</dbReference>
<name>A0A388K0D9_CHABU</name>
<dbReference type="PANTHER" id="PTHR47679">
    <property type="entry name" value="PROTEIN TORNADO 1"/>
    <property type="match status" value="1"/>
</dbReference>
<evidence type="ECO:0000313" key="3">
    <source>
        <dbReference type="Proteomes" id="UP000265515"/>
    </source>
</evidence>
<gene>
    <name evidence="2" type="ORF">CBR_g38576</name>
</gene>
<proteinExistence type="predicted"/>
<sequence>MTNLQVRFHEKFHGRGLYDCQKDLSEIFYNGYEIYMEFGGILDGWIDVMVSSPESSAAESAEWVEENILSAIYQLCSEPTGLPGVDLVMKIMRPCCLTASPIVPRRYRRDDQCVTEEMLIEGMEREEYNYKHSWPAIGDEQGQEILPRSCDDAMALIRPKTLECHFSVQRHELHRVCESFNVVDGNSGQRHRESGCENSAGSGGDRSEAPLDCDQPTNNVQKVGDLLTSSIHNLARKSDQISTGSFGDCSEAPFGCEQPPKYAQELADLMTRGFHDVCRKVDRNFRSINEMKEVANIQREEQRNAFARICSTLSSISVFATEQHSHRLPHRVLITERTPGSCQKLSFLIGLRAVELHLMCESRGCCHVVHGQKGKKLRLPKEESRHAWTLFKWTILAVTALLKTGCTISMGIHQLVPDLGGIVNWTSFVIGAVGDACLDFVDLEDLKRRMNNVGKDMFKDDGPEDGMQRQKAMEWLERILEGGAVDEVWERFDLRRVKYRDTGSVAWICSSCLKNSQLFVEPF</sequence>
<dbReference type="STRING" id="69332.A0A388K0D9"/>
<dbReference type="AlphaFoldDB" id="A0A388K0D9"/>
<protein>
    <submittedName>
        <fullName evidence="2">Uncharacterized protein</fullName>
    </submittedName>
</protein>
<dbReference type="Proteomes" id="UP000265515">
    <property type="component" value="Unassembled WGS sequence"/>
</dbReference>
<dbReference type="Gramene" id="GBG63508">
    <property type="protein sequence ID" value="GBG63508"/>
    <property type="gene ID" value="CBR_g38576"/>
</dbReference>
<evidence type="ECO:0000313" key="2">
    <source>
        <dbReference type="EMBL" id="GBG63508.1"/>
    </source>
</evidence>
<dbReference type="EMBL" id="BFEA01000040">
    <property type="protein sequence ID" value="GBG63508.1"/>
    <property type="molecule type" value="Genomic_DNA"/>
</dbReference>
<keyword evidence="3" id="KW-1185">Reference proteome</keyword>
<organism evidence="2 3">
    <name type="scientific">Chara braunii</name>
    <name type="common">Braun's stonewort</name>
    <dbReference type="NCBI Taxonomy" id="69332"/>
    <lineage>
        <taxon>Eukaryota</taxon>
        <taxon>Viridiplantae</taxon>
        <taxon>Streptophyta</taxon>
        <taxon>Charophyceae</taxon>
        <taxon>Charales</taxon>
        <taxon>Characeae</taxon>
        <taxon>Chara</taxon>
    </lineage>
</organism>